<name>A0A8J3RBN2_9ACTN</name>
<evidence type="ECO:0000313" key="3">
    <source>
        <dbReference type="EMBL" id="GIH70887.1"/>
    </source>
</evidence>
<dbReference type="InterPro" id="IPR010982">
    <property type="entry name" value="Lambda_DNA-bd_dom_sf"/>
</dbReference>
<dbReference type="Proteomes" id="UP000610966">
    <property type="component" value="Unassembled WGS sequence"/>
</dbReference>
<keyword evidence="4" id="KW-1185">Reference proteome</keyword>
<protein>
    <recommendedName>
        <fullName evidence="2">HTH cro/C1-type domain-containing protein</fullName>
    </recommendedName>
</protein>
<dbReference type="SMART" id="SM00530">
    <property type="entry name" value="HTH_XRE"/>
    <property type="match status" value="1"/>
</dbReference>
<dbReference type="Pfam" id="PF01381">
    <property type="entry name" value="HTH_3"/>
    <property type="match status" value="1"/>
</dbReference>
<dbReference type="InterPro" id="IPR001387">
    <property type="entry name" value="Cro/C1-type_HTH"/>
</dbReference>
<dbReference type="InterPro" id="IPR050807">
    <property type="entry name" value="TransReg_Diox_bact_type"/>
</dbReference>
<dbReference type="SUPFAM" id="SSF48452">
    <property type="entry name" value="TPR-like"/>
    <property type="match status" value="3"/>
</dbReference>
<dbReference type="GO" id="GO:0003700">
    <property type="term" value="F:DNA-binding transcription factor activity"/>
    <property type="evidence" value="ECO:0007669"/>
    <property type="project" value="TreeGrafter"/>
</dbReference>
<dbReference type="GO" id="GO:0005829">
    <property type="term" value="C:cytosol"/>
    <property type="evidence" value="ECO:0007669"/>
    <property type="project" value="TreeGrafter"/>
</dbReference>
<evidence type="ECO:0000313" key="4">
    <source>
        <dbReference type="Proteomes" id="UP000610966"/>
    </source>
</evidence>
<organism evidence="3 4">
    <name type="scientific">Sphaerimonospora thailandensis</name>
    <dbReference type="NCBI Taxonomy" id="795644"/>
    <lineage>
        <taxon>Bacteria</taxon>
        <taxon>Bacillati</taxon>
        <taxon>Actinomycetota</taxon>
        <taxon>Actinomycetes</taxon>
        <taxon>Streptosporangiales</taxon>
        <taxon>Streptosporangiaceae</taxon>
        <taxon>Sphaerimonospora</taxon>
    </lineage>
</organism>
<proteinExistence type="predicted"/>
<dbReference type="Gene3D" id="1.10.260.40">
    <property type="entry name" value="lambda repressor-like DNA-binding domains"/>
    <property type="match status" value="1"/>
</dbReference>
<dbReference type="PANTHER" id="PTHR46797:SF1">
    <property type="entry name" value="METHYLPHOSPHONATE SYNTHASE"/>
    <property type="match status" value="1"/>
</dbReference>
<feature type="domain" description="HTH cro/C1-type" evidence="2">
    <location>
        <begin position="6"/>
        <end position="59"/>
    </location>
</feature>
<gene>
    <name evidence="3" type="ORF">Mth01_31400</name>
</gene>
<evidence type="ECO:0000256" key="1">
    <source>
        <dbReference type="ARBA" id="ARBA00023125"/>
    </source>
</evidence>
<keyword evidence="1" id="KW-0238">DNA-binding</keyword>
<dbReference type="SUPFAM" id="SSF47413">
    <property type="entry name" value="lambda repressor-like DNA-binding domains"/>
    <property type="match status" value="1"/>
</dbReference>
<dbReference type="AlphaFoldDB" id="A0A8J3RBN2"/>
<dbReference type="EMBL" id="BOOG01000027">
    <property type="protein sequence ID" value="GIH70887.1"/>
    <property type="molecule type" value="Genomic_DNA"/>
</dbReference>
<comment type="caution">
    <text evidence="3">The sequence shown here is derived from an EMBL/GenBank/DDBJ whole genome shotgun (WGS) entry which is preliminary data.</text>
</comment>
<dbReference type="Gene3D" id="1.25.40.10">
    <property type="entry name" value="Tetratricopeptide repeat domain"/>
    <property type="match status" value="2"/>
</dbReference>
<dbReference type="GO" id="GO:0003677">
    <property type="term" value="F:DNA binding"/>
    <property type="evidence" value="ECO:0007669"/>
    <property type="project" value="UniProtKB-KW"/>
</dbReference>
<sequence>MVGERIKMIRRQRGLSQAQLAHPELSDSYVSLIESGKRTPTPAVLELLAQKLDCSLTFLVNGVTAEQMEDLELGLRFARLALENGEVTEARSRYAELLEDNSLAGLASLRQDARYGYALAAEACGDLPEAISVLSSLREDETEGQSPERRVQIALALCRCHREFGDFSAAVRIGEETLGLASNSPQWNDDLIELGSTLLSVYLDRGDLLRARQFAAELLSAAEQLGTPRAIVAACWNAAVTADLLGSGEEAMALVERAMAIQSENGEPRNLARLRSAYAMLLYRVRPAEVAAARDLLLRVLSELKESAAARGDIAQALLYLARAEMTLGHPDEAVDHAHAAFVIAADGTSKALLAEAHLVLGQAYWMRRQDDEAAAELGSAAGCLERLPATRKAAETWQAAAETFGRLGDHEASAAAYHRALACVGL</sequence>
<accession>A0A8J3RBN2</accession>
<reference evidence="3" key="1">
    <citation type="submission" date="2021-01" db="EMBL/GenBank/DDBJ databases">
        <title>Whole genome shotgun sequence of Sphaerimonospora thailandensis NBRC 107569.</title>
        <authorList>
            <person name="Komaki H."/>
            <person name="Tamura T."/>
        </authorList>
    </citation>
    <scope>NUCLEOTIDE SEQUENCE</scope>
    <source>
        <strain evidence="3">NBRC 107569</strain>
    </source>
</reference>
<dbReference type="PANTHER" id="PTHR46797">
    <property type="entry name" value="HTH-TYPE TRANSCRIPTIONAL REGULATOR"/>
    <property type="match status" value="1"/>
</dbReference>
<dbReference type="PROSITE" id="PS50943">
    <property type="entry name" value="HTH_CROC1"/>
    <property type="match status" value="1"/>
</dbReference>
<dbReference type="CDD" id="cd00093">
    <property type="entry name" value="HTH_XRE"/>
    <property type="match status" value="1"/>
</dbReference>
<evidence type="ECO:0000259" key="2">
    <source>
        <dbReference type="PROSITE" id="PS50943"/>
    </source>
</evidence>
<dbReference type="InterPro" id="IPR011990">
    <property type="entry name" value="TPR-like_helical_dom_sf"/>
</dbReference>